<evidence type="ECO:0000256" key="2">
    <source>
        <dbReference type="ARBA" id="ARBA00022670"/>
    </source>
</evidence>
<protein>
    <submittedName>
        <fullName evidence="5">Pyrrolidone-carboxylate peptidase</fullName>
    </submittedName>
</protein>
<keyword evidence="4" id="KW-0788">Thiol protease</keyword>
<keyword evidence="3" id="KW-0378">Hydrolase</keyword>
<dbReference type="GO" id="GO:0006508">
    <property type="term" value="P:proteolysis"/>
    <property type="evidence" value="ECO:0007669"/>
    <property type="project" value="UniProtKB-KW"/>
</dbReference>
<dbReference type="SUPFAM" id="SSF53182">
    <property type="entry name" value="Pyrrolidone carboxyl peptidase (pyroglutamate aminopeptidase)"/>
    <property type="match status" value="1"/>
</dbReference>
<dbReference type="AlphaFoldDB" id="W1XIW6"/>
<name>W1XIW6_9ZZZZ</name>
<evidence type="ECO:0000313" key="5">
    <source>
        <dbReference type="EMBL" id="ETJ29420.1"/>
    </source>
</evidence>
<dbReference type="InterPro" id="IPR016125">
    <property type="entry name" value="Peptidase_C15-like"/>
</dbReference>
<evidence type="ECO:0000256" key="1">
    <source>
        <dbReference type="ARBA" id="ARBA00006641"/>
    </source>
</evidence>
<organism evidence="5">
    <name type="scientific">human gut metagenome</name>
    <dbReference type="NCBI Taxonomy" id="408170"/>
    <lineage>
        <taxon>unclassified sequences</taxon>
        <taxon>metagenomes</taxon>
        <taxon>organismal metagenomes</taxon>
    </lineage>
</organism>
<feature type="non-terminal residue" evidence="5">
    <location>
        <position position="33"/>
    </location>
</feature>
<keyword evidence="2" id="KW-0645">Protease</keyword>
<dbReference type="EMBL" id="AZMM01016047">
    <property type="protein sequence ID" value="ETJ29420.1"/>
    <property type="molecule type" value="Genomic_DNA"/>
</dbReference>
<proteinExistence type="inferred from homology"/>
<evidence type="ECO:0000256" key="3">
    <source>
        <dbReference type="ARBA" id="ARBA00022801"/>
    </source>
</evidence>
<accession>W1XIW6</accession>
<dbReference type="GO" id="GO:0008234">
    <property type="term" value="F:cysteine-type peptidase activity"/>
    <property type="evidence" value="ECO:0007669"/>
    <property type="project" value="UniProtKB-KW"/>
</dbReference>
<sequence length="33" mass="3573">MKTILITGFDPFGGEPINPAWEAVKTMDGYTDG</sequence>
<dbReference type="InterPro" id="IPR036440">
    <property type="entry name" value="Peptidase_C15-like_sf"/>
</dbReference>
<dbReference type="Gene3D" id="3.40.630.20">
    <property type="entry name" value="Peptidase C15, pyroglutamyl peptidase I-like"/>
    <property type="match status" value="1"/>
</dbReference>
<gene>
    <name evidence="5" type="ORF">Q604_UNBC16047G0001</name>
</gene>
<reference evidence="5" key="1">
    <citation type="submission" date="2013-12" db="EMBL/GenBank/DDBJ databases">
        <title>A Varibaculum cambriense genome reconstructed from a premature infant gut community with otherwise low bacterial novelty that shifts toward anaerobic metabolism during the third week of life.</title>
        <authorList>
            <person name="Brown C.T."/>
            <person name="Sharon I."/>
            <person name="Thomas B.C."/>
            <person name="Castelle C.J."/>
            <person name="Morowitz M.J."/>
            <person name="Banfield J.F."/>
        </authorList>
    </citation>
    <scope>NUCLEOTIDE SEQUENCE</scope>
</reference>
<evidence type="ECO:0000256" key="4">
    <source>
        <dbReference type="ARBA" id="ARBA00022807"/>
    </source>
</evidence>
<comment type="similarity">
    <text evidence="1">Belongs to the peptidase C15 family.</text>
</comment>
<dbReference type="Pfam" id="PF01470">
    <property type="entry name" value="Peptidase_C15"/>
    <property type="match status" value="1"/>
</dbReference>
<comment type="caution">
    <text evidence="5">The sequence shown here is derived from an EMBL/GenBank/DDBJ whole genome shotgun (WGS) entry which is preliminary data.</text>
</comment>